<dbReference type="Gene3D" id="3.90.550.10">
    <property type="entry name" value="Spore Coat Polysaccharide Biosynthesis Protein SpsA, Chain A"/>
    <property type="match status" value="1"/>
</dbReference>
<dbReference type="RefSeq" id="WP_169673916.1">
    <property type="nucleotide sequence ID" value="NZ_JABBHF010000006.1"/>
</dbReference>
<dbReference type="PANTHER" id="PTHR22916:SF3">
    <property type="entry name" value="UDP-GLCNAC:BETAGAL BETA-1,3-N-ACETYLGLUCOSAMINYLTRANSFERASE-LIKE PROTEIN 1"/>
    <property type="match status" value="1"/>
</dbReference>
<dbReference type="InterPro" id="IPR029044">
    <property type="entry name" value="Nucleotide-diphossugar_trans"/>
</dbReference>
<dbReference type="Pfam" id="PF00535">
    <property type="entry name" value="Glycos_transf_2"/>
    <property type="match status" value="1"/>
</dbReference>
<evidence type="ECO:0000313" key="3">
    <source>
        <dbReference type="EMBL" id="NMH88339.1"/>
    </source>
</evidence>
<dbReference type="SUPFAM" id="SSF53448">
    <property type="entry name" value="Nucleotide-diphospho-sugar transferases"/>
    <property type="match status" value="1"/>
</dbReference>
<dbReference type="PANTHER" id="PTHR22916">
    <property type="entry name" value="GLYCOSYLTRANSFERASE"/>
    <property type="match status" value="1"/>
</dbReference>
<dbReference type="EMBL" id="JABBHF010000006">
    <property type="protein sequence ID" value="NMH88339.1"/>
    <property type="molecule type" value="Genomic_DNA"/>
</dbReference>
<evidence type="ECO:0000259" key="2">
    <source>
        <dbReference type="Pfam" id="PF00535"/>
    </source>
</evidence>
<evidence type="ECO:0000256" key="1">
    <source>
        <dbReference type="SAM" id="Phobius"/>
    </source>
</evidence>
<evidence type="ECO:0000313" key="4">
    <source>
        <dbReference type="Proteomes" id="UP000746690"/>
    </source>
</evidence>
<feature type="domain" description="Glycosyltransferase 2-like" evidence="2">
    <location>
        <begin position="5"/>
        <end position="128"/>
    </location>
</feature>
<gene>
    <name evidence="3" type="ORF">HHX25_12540</name>
</gene>
<keyword evidence="1" id="KW-1133">Transmembrane helix</keyword>
<dbReference type="Proteomes" id="UP000746690">
    <property type="component" value="Unassembled WGS sequence"/>
</dbReference>
<sequence length="301" mass="35499">MKKITVFTPTFNRAYCLPQCYNSLIKQTNQDFLWLIIDDGSTDGTKELVENWINEEKISIQYHYQENQGMHGAHNSAYSLISTDLNVCIDSDDFMPDNAIERILTLWEKHGSERYAGIIGLDIDRQGNIIGTPFPENLKECKYYQLKSKYNVVGDKKFVYRTEVIKKYPDYPIFEGERFVPLGYKYMLIDQDYWLLCFNEVFCDVEYMEDGSSLNIFNQYKKHPRGFAHERKQRMKYSYTLKEKFKNAIHYVSSSIMVNNWKFISDSPKKVLTIIAIPFGIVLYFYIMKTTKKGVMKKNKE</sequence>
<organism evidence="3 4">
    <name type="scientific">Flavivirga algicola</name>
    <dbReference type="NCBI Taxonomy" id="2729136"/>
    <lineage>
        <taxon>Bacteria</taxon>
        <taxon>Pseudomonadati</taxon>
        <taxon>Bacteroidota</taxon>
        <taxon>Flavobacteriia</taxon>
        <taxon>Flavobacteriales</taxon>
        <taxon>Flavobacteriaceae</taxon>
        <taxon>Flavivirga</taxon>
    </lineage>
</organism>
<proteinExistence type="predicted"/>
<keyword evidence="1" id="KW-0812">Transmembrane</keyword>
<keyword evidence="4" id="KW-1185">Reference proteome</keyword>
<reference evidence="3 4" key="1">
    <citation type="submission" date="2020-04" db="EMBL/GenBank/DDBJ databases">
        <title>A Flavivirga sp. nov.</title>
        <authorList>
            <person name="Sun X."/>
        </authorList>
    </citation>
    <scope>NUCLEOTIDE SEQUENCE [LARGE SCALE GENOMIC DNA]</scope>
    <source>
        <strain evidence="3 4">Y03</strain>
    </source>
</reference>
<name>A0ABX1S1N3_9FLAO</name>
<dbReference type="CDD" id="cd00761">
    <property type="entry name" value="Glyco_tranf_GTA_type"/>
    <property type="match status" value="1"/>
</dbReference>
<protein>
    <submittedName>
        <fullName evidence="3">Glycosyltransferase family 2 protein</fullName>
    </submittedName>
</protein>
<accession>A0ABX1S1N3</accession>
<comment type="caution">
    <text evidence="3">The sequence shown here is derived from an EMBL/GenBank/DDBJ whole genome shotgun (WGS) entry which is preliminary data.</text>
</comment>
<feature type="transmembrane region" description="Helical" evidence="1">
    <location>
        <begin position="271"/>
        <end position="288"/>
    </location>
</feature>
<keyword evidence="1" id="KW-0472">Membrane</keyword>
<dbReference type="InterPro" id="IPR001173">
    <property type="entry name" value="Glyco_trans_2-like"/>
</dbReference>